<sequence length="84" mass="9708">PEKRPQKKKKDKDAPKRGMSAYMLWMNANRPRLKEEHPDAKVTDIGRIAGAKWKEMDAEAKAPWDARAKADKQRYEAEMKALEA</sequence>
<dbReference type="STRING" id="2903.R1G0Y6"/>
<organism evidence="5 6">
    <name type="scientific">Emiliania huxleyi (strain CCMP1516)</name>
    <dbReference type="NCBI Taxonomy" id="280463"/>
    <lineage>
        <taxon>Eukaryota</taxon>
        <taxon>Haptista</taxon>
        <taxon>Haptophyta</taxon>
        <taxon>Prymnesiophyceae</taxon>
        <taxon>Isochrysidales</taxon>
        <taxon>Noelaerhabdaceae</taxon>
        <taxon>Emiliania</taxon>
    </lineage>
</organism>
<dbReference type="GO" id="GO:0003677">
    <property type="term" value="F:DNA binding"/>
    <property type="evidence" value="ECO:0007669"/>
    <property type="project" value="UniProtKB-UniRule"/>
</dbReference>
<dbReference type="CDD" id="cd21994">
    <property type="entry name" value="HMG-box_SSRP1-like"/>
    <property type="match status" value="1"/>
</dbReference>
<evidence type="ECO:0000313" key="5">
    <source>
        <dbReference type="EnsemblProtists" id="EOD41706"/>
    </source>
</evidence>
<feature type="DNA-binding region" description="HMG box" evidence="3">
    <location>
        <begin position="15"/>
        <end position="83"/>
    </location>
</feature>
<reference evidence="6" key="1">
    <citation type="journal article" date="2013" name="Nature">
        <title>Pan genome of the phytoplankton Emiliania underpins its global distribution.</title>
        <authorList>
            <person name="Read B.A."/>
            <person name="Kegel J."/>
            <person name="Klute M.J."/>
            <person name="Kuo A."/>
            <person name="Lefebvre S.C."/>
            <person name="Maumus F."/>
            <person name="Mayer C."/>
            <person name="Miller J."/>
            <person name="Monier A."/>
            <person name="Salamov A."/>
            <person name="Young J."/>
            <person name="Aguilar M."/>
            <person name="Claverie J.M."/>
            <person name="Frickenhaus S."/>
            <person name="Gonzalez K."/>
            <person name="Herman E.K."/>
            <person name="Lin Y.C."/>
            <person name="Napier J."/>
            <person name="Ogata H."/>
            <person name="Sarno A.F."/>
            <person name="Shmutz J."/>
            <person name="Schroeder D."/>
            <person name="de Vargas C."/>
            <person name="Verret F."/>
            <person name="von Dassow P."/>
            <person name="Valentin K."/>
            <person name="Van de Peer Y."/>
            <person name="Wheeler G."/>
            <person name="Dacks J.B."/>
            <person name="Delwiche C.F."/>
            <person name="Dyhrman S.T."/>
            <person name="Glockner G."/>
            <person name="John U."/>
            <person name="Richards T."/>
            <person name="Worden A.Z."/>
            <person name="Zhang X."/>
            <person name="Grigoriev I.V."/>
            <person name="Allen A.E."/>
            <person name="Bidle K."/>
            <person name="Borodovsky M."/>
            <person name="Bowler C."/>
            <person name="Brownlee C."/>
            <person name="Cock J.M."/>
            <person name="Elias M."/>
            <person name="Gladyshev V.N."/>
            <person name="Groth M."/>
            <person name="Guda C."/>
            <person name="Hadaegh A."/>
            <person name="Iglesias-Rodriguez M.D."/>
            <person name="Jenkins J."/>
            <person name="Jones B.M."/>
            <person name="Lawson T."/>
            <person name="Leese F."/>
            <person name="Lindquist E."/>
            <person name="Lobanov A."/>
            <person name="Lomsadze A."/>
            <person name="Malik S.B."/>
            <person name="Marsh M.E."/>
            <person name="Mackinder L."/>
            <person name="Mock T."/>
            <person name="Mueller-Roeber B."/>
            <person name="Pagarete A."/>
            <person name="Parker M."/>
            <person name="Probert I."/>
            <person name="Quesneville H."/>
            <person name="Raines C."/>
            <person name="Rensing S.A."/>
            <person name="Riano-Pachon D.M."/>
            <person name="Richier S."/>
            <person name="Rokitta S."/>
            <person name="Shiraiwa Y."/>
            <person name="Soanes D.M."/>
            <person name="van der Giezen M."/>
            <person name="Wahlund T.M."/>
            <person name="Williams B."/>
            <person name="Wilson W."/>
            <person name="Wolfe G."/>
            <person name="Wurch L.L."/>
        </authorList>
    </citation>
    <scope>NUCLEOTIDE SEQUENCE</scope>
</reference>
<dbReference type="SUPFAM" id="SSF47095">
    <property type="entry name" value="HMG-box"/>
    <property type="match status" value="1"/>
</dbReference>
<accession>A0A0D3L121</accession>
<dbReference type="Gene3D" id="1.10.30.10">
    <property type="entry name" value="High mobility group box domain"/>
    <property type="match status" value="1"/>
</dbReference>
<keyword evidence="2 3" id="KW-0539">Nucleus</keyword>
<name>A0A0D3L121_EMIH1</name>
<evidence type="ECO:0000259" key="4">
    <source>
        <dbReference type="PROSITE" id="PS50118"/>
    </source>
</evidence>
<dbReference type="SMART" id="SM00398">
    <property type="entry name" value="HMG"/>
    <property type="match status" value="1"/>
</dbReference>
<dbReference type="InterPro" id="IPR050342">
    <property type="entry name" value="HMGB"/>
</dbReference>
<dbReference type="InterPro" id="IPR036910">
    <property type="entry name" value="HMG_box_dom_sf"/>
</dbReference>
<dbReference type="GeneID" id="17286976"/>
<dbReference type="OMA" id="MKNMGGK"/>
<dbReference type="PaxDb" id="2903-EOD41706"/>
<dbReference type="PANTHER" id="PTHR48112">
    <property type="entry name" value="HIGH MOBILITY GROUP PROTEIN DSP1"/>
    <property type="match status" value="1"/>
</dbReference>
<dbReference type="AlphaFoldDB" id="A0A0D3L121"/>
<evidence type="ECO:0000256" key="3">
    <source>
        <dbReference type="PROSITE-ProRule" id="PRU00267"/>
    </source>
</evidence>
<dbReference type="InterPro" id="IPR009071">
    <property type="entry name" value="HMG_box_dom"/>
</dbReference>
<protein>
    <recommendedName>
        <fullName evidence="4">HMG box domain-containing protein</fullName>
    </recommendedName>
</protein>
<dbReference type="EnsemblProtists" id="EOD41706">
    <property type="protein sequence ID" value="EOD41706"/>
    <property type="gene ID" value="EMIHUDRAFT_49282"/>
</dbReference>
<evidence type="ECO:0000256" key="1">
    <source>
        <dbReference type="ARBA" id="ARBA00023125"/>
    </source>
</evidence>
<dbReference type="RefSeq" id="XP_005794135.1">
    <property type="nucleotide sequence ID" value="XM_005794078.1"/>
</dbReference>
<dbReference type="HOGENOM" id="CLU_082854_10_3_1"/>
<dbReference type="FunFam" id="1.10.30.10:FF:000016">
    <property type="entry name" value="FACT complex subunit SSRP1"/>
    <property type="match status" value="1"/>
</dbReference>
<dbReference type="Pfam" id="PF00505">
    <property type="entry name" value="HMG_box"/>
    <property type="match status" value="1"/>
</dbReference>
<dbReference type="KEGG" id="ehx:EMIHUDRAFT_49282"/>
<evidence type="ECO:0000313" key="6">
    <source>
        <dbReference type="Proteomes" id="UP000013827"/>
    </source>
</evidence>
<dbReference type="eggNOG" id="KOG0381">
    <property type="taxonomic scope" value="Eukaryota"/>
</dbReference>
<dbReference type="PROSITE" id="PS50118">
    <property type="entry name" value="HMG_BOX_2"/>
    <property type="match status" value="1"/>
</dbReference>
<feature type="domain" description="HMG box" evidence="4">
    <location>
        <begin position="15"/>
        <end position="83"/>
    </location>
</feature>
<dbReference type="PANTHER" id="PTHR48112:SF22">
    <property type="entry name" value="MITOCHONDRIAL TRANSCRIPTION FACTOR A, ISOFORM B"/>
    <property type="match status" value="1"/>
</dbReference>
<dbReference type="PRINTS" id="PR00886">
    <property type="entry name" value="HIGHMOBLTY12"/>
</dbReference>
<dbReference type="GO" id="GO:0005634">
    <property type="term" value="C:nucleus"/>
    <property type="evidence" value="ECO:0007669"/>
    <property type="project" value="UniProtKB-UniRule"/>
</dbReference>
<proteinExistence type="predicted"/>
<keyword evidence="1 3" id="KW-0238">DNA-binding</keyword>
<reference evidence="5" key="2">
    <citation type="submission" date="2024-10" db="UniProtKB">
        <authorList>
            <consortium name="EnsemblProtists"/>
        </authorList>
    </citation>
    <scope>IDENTIFICATION</scope>
</reference>
<dbReference type="Proteomes" id="UP000013827">
    <property type="component" value="Unassembled WGS sequence"/>
</dbReference>
<evidence type="ECO:0000256" key="2">
    <source>
        <dbReference type="ARBA" id="ARBA00023242"/>
    </source>
</evidence>
<keyword evidence="6" id="KW-1185">Reference proteome</keyword>